<dbReference type="GO" id="GO:0009279">
    <property type="term" value="C:cell outer membrane"/>
    <property type="evidence" value="ECO:0007669"/>
    <property type="project" value="UniProtKB-SubCell"/>
</dbReference>
<reference evidence="11 12" key="1">
    <citation type="submission" date="2021-03" db="EMBL/GenBank/DDBJ databases">
        <title>Complete genome of Polaribacter_sp.SM13.</title>
        <authorList>
            <person name="Jeong S.W."/>
            <person name="Bae J.W."/>
        </authorList>
    </citation>
    <scope>NUCLEOTIDE SEQUENCE [LARGE SCALE GENOMIC DNA]</scope>
    <source>
        <strain evidence="11 12">SM13</strain>
    </source>
</reference>
<name>A0A975CSL1_9FLAO</name>
<dbReference type="Gene3D" id="2.40.170.20">
    <property type="entry name" value="TonB-dependent receptor, beta-barrel domain"/>
    <property type="match status" value="1"/>
</dbReference>
<keyword evidence="7 8" id="KW-0998">Cell outer membrane</keyword>
<dbReference type="PANTHER" id="PTHR30069">
    <property type="entry name" value="TONB-DEPENDENT OUTER MEMBRANE RECEPTOR"/>
    <property type="match status" value="1"/>
</dbReference>
<feature type="domain" description="TonB-dependent receptor plug" evidence="10">
    <location>
        <begin position="120"/>
        <end position="228"/>
    </location>
</feature>
<evidence type="ECO:0000256" key="5">
    <source>
        <dbReference type="ARBA" id="ARBA00022729"/>
    </source>
</evidence>
<dbReference type="EMBL" id="CP071869">
    <property type="protein sequence ID" value="QTE24174.1"/>
    <property type="molecule type" value="Genomic_DNA"/>
</dbReference>
<gene>
    <name evidence="11" type="ORF">J3359_07905</name>
</gene>
<accession>A0A975CSL1</accession>
<comment type="similarity">
    <text evidence="8">Belongs to the TonB-dependent receptor family.</text>
</comment>
<evidence type="ECO:0000256" key="9">
    <source>
        <dbReference type="SAM" id="SignalP"/>
    </source>
</evidence>
<dbReference type="RefSeq" id="WP_208080157.1">
    <property type="nucleotide sequence ID" value="NZ_CP071869.1"/>
</dbReference>
<dbReference type="PROSITE" id="PS52016">
    <property type="entry name" value="TONB_DEPENDENT_REC_3"/>
    <property type="match status" value="1"/>
</dbReference>
<feature type="signal peptide" evidence="9">
    <location>
        <begin position="1"/>
        <end position="21"/>
    </location>
</feature>
<evidence type="ECO:0000256" key="1">
    <source>
        <dbReference type="ARBA" id="ARBA00004571"/>
    </source>
</evidence>
<sequence length="896" mass="99121">MKHFKNLLFVALFFVTATVLGQTKLTGKVVDETNQPLPGASVMVKGTTNGTSTDFDGNFTLNANSNSGAIVVSFIGYNNKTVVFSSSKTNLGTIQLTEDADSLDEVVIVGKGVIDLAGGRKTPVAVSTIKAAEIQKKIGTQDVTMTLVNTPSVYVSGQAGGFGDSRMSVRGFQQDNTAYLLNGQPINGMEDGKMYWSNWSGINDVASAIQIQRGLGASKLAISSVGGTVNFVTKTTAKKAGGYVSSSFANDSYFKTTAFYNTGQNQNGLAASVMLSHWQGDGYMDGTRGQGQTYFISFGYKLNDKHNFNLLVTGAPQYHDQAFNEKISTYIKRGQRYNGNWGTYKGEYQTERRNFYHKPVINLNWDYDINESSNLSTVLYASWGRGGGTGPRGARINDTPEGQVDYDAIYALNASTGGDASNFGSKQGYITRASMNLHSWYGLVSNFEKKINDNFTFNIGLDLRTYYGEHFRIVENFRGLNSWTEGIRLRNQNDRHQTYGSFGTYKNVTTKKSLNASPWAALTADFDEKDKINYSNDERISYGGVFTQLEYATDNFSAFFQGSLSNQTHQRFDHYQYADQSLIDGTSPQSTGTPLPAGITSGVDSEKANNLGYNIKSGSSYVINESNKIYGNIGYYSRQPYHDNIYLNNTNQINPLTKNEKIFGLEAGYSFSKPNFVANVNLYRTSWKDRVIGSSNVVNDVVQFETNQGVEQLHQGIEIDFNSKLLNGKLNFKGFTSIGDWKFVGSGITRVVDEDQNVISETPEDFDGGKVGDAAQFTLGFGLDYDITNDLSVDFDWRFYDNLYANVGAVKENLQLPSYDITDFGVSYKLNLKGTKNQSINFRLNVNNVFSEIYISDLRTNIQANSGDTTYNGINVDNKGIFGWGRTWNASVRYNF</sequence>
<dbReference type="Proteomes" id="UP000663920">
    <property type="component" value="Chromosome"/>
</dbReference>
<evidence type="ECO:0000313" key="11">
    <source>
        <dbReference type="EMBL" id="QTE24174.1"/>
    </source>
</evidence>
<dbReference type="GO" id="GO:0044718">
    <property type="term" value="P:siderophore transmembrane transport"/>
    <property type="evidence" value="ECO:0007669"/>
    <property type="project" value="TreeGrafter"/>
</dbReference>
<evidence type="ECO:0000256" key="3">
    <source>
        <dbReference type="ARBA" id="ARBA00022452"/>
    </source>
</evidence>
<evidence type="ECO:0000256" key="7">
    <source>
        <dbReference type="ARBA" id="ARBA00023237"/>
    </source>
</evidence>
<dbReference type="KEGG" id="pcea:J3359_07905"/>
<dbReference type="AlphaFoldDB" id="A0A975CSL1"/>
<dbReference type="InterPro" id="IPR039426">
    <property type="entry name" value="TonB-dep_rcpt-like"/>
</dbReference>
<keyword evidence="5 9" id="KW-0732">Signal</keyword>
<keyword evidence="4 8" id="KW-0812">Transmembrane</keyword>
<evidence type="ECO:0000256" key="4">
    <source>
        <dbReference type="ARBA" id="ARBA00022692"/>
    </source>
</evidence>
<dbReference type="InterPro" id="IPR037066">
    <property type="entry name" value="Plug_dom_sf"/>
</dbReference>
<dbReference type="InterPro" id="IPR008969">
    <property type="entry name" value="CarboxyPept-like_regulatory"/>
</dbReference>
<dbReference type="Pfam" id="PF13715">
    <property type="entry name" value="CarbopepD_reg_2"/>
    <property type="match status" value="1"/>
</dbReference>
<keyword evidence="2 8" id="KW-0813">Transport</keyword>
<evidence type="ECO:0000259" key="10">
    <source>
        <dbReference type="Pfam" id="PF07715"/>
    </source>
</evidence>
<evidence type="ECO:0000256" key="8">
    <source>
        <dbReference type="PROSITE-ProRule" id="PRU01360"/>
    </source>
</evidence>
<dbReference type="Gene3D" id="2.60.40.1120">
    <property type="entry name" value="Carboxypeptidase-like, regulatory domain"/>
    <property type="match status" value="1"/>
</dbReference>
<dbReference type="GO" id="GO:0004180">
    <property type="term" value="F:carboxypeptidase activity"/>
    <property type="evidence" value="ECO:0007669"/>
    <property type="project" value="UniProtKB-KW"/>
</dbReference>
<protein>
    <submittedName>
        <fullName evidence="11">Carboxypeptidase-like regulatory domain-containing protein</fullName>
    </submittedName>
</protein>
<evidence type="ECO:0000313" key="12">
    <source>
        <dbReference type="Proteomes" id="UP000663920"/>
    </source>
</evidence>
<feature type="chain" id="PRO_5037930205" evidence="9">
    <location>
        <begin position="22"/>
        <end position="896"/>
    </location>
</feature>
<comment type="subcellular location">
    <subcellularLocation>
        <location evidence="1 8">Cell outer membrane</location>
        <topology evidence="1 8">Multi-pass membrane protein</topology>
    </subcellularLocation>
</comment>
<evidence type="ECO:0000256" key="6">
    <source>
        <dbReference type="ARBA" id="ARBA00023136"/>
    </source>
</evidence>
<dbReference type="InterPro" id="IPR012910">
    <property type="entry name" value="Plug_dom"/>
</dbReference>
<dbReference type="SUPFAM" id="SSF49464">
    <property type="entry name" value="Carboxypeptidase regulatory domain-like"/>
    <property type="match status" value="1"/>
</dbReference>
<keyword evidence="11" id="KW-0645">Protease</keyword>
<dbReference type="Pfam" id="PF07715">
    <property type="entry name" value="Plug"/>
    <property type="match status" value="1"/>
</dbReference>
<dbReference type="GO" id="GO:0015344">
    <property type="term" value="F:siderophore uptake transmembrane transporter activity"/>
    <property type="evidence" value="ECO:0007669"/>
    <property type="project" value="TreeGrafter"/>
</dbReference>
<keyword evidence="6 8" id="KW-0472">Membrane</keyword>
<keyword evidence="11" id="KW-0121">Carboxypeptidase</keyword>
<evidence type="ECO:0000256" key="2">
    <source>
        <dbReference type="ARBA" id="ARBA00022448"/>
    </source>
</evidence>
<proteinExistence type="inferred from homology"/>
<dbReference type="Gene3D" id="2.170.130.10">
    <property type="entry name" value="TonB-dependent receptor, plug domain"/>
    <property type="match status" value="1"/>
</dbReference>
<keyword evidence="3 8" id="KW-1134">Transmembrane beta strand</keyword>
<keyword evidence="11" id="KW-0378">Hydrolase</keyword>
<dbReference type="PANTHER" id="PTHR30069:SF29">
    <property type="entry name" value="HEMOGLOBIN AND HEMOGLOBIN-HAPTOGLOBIN-BINDING PROTEIN 1-RELATED"/>
    <property type="match status" value="1"/>
</dbReference>
<dbReference type="InterPro" id="IPR036942">
    <property type="entry name" value="Beta-barrel_TonB_sf"/>
</dbReference>
<dbReference type="SUPFAM" id="SSF56935">
    <property type="entry name" value="Porins"/>
    <property type="match status" value="1"/>
</dbReference>
<organism evidence="11 12">
    <name type="scientific">Polaribacter cellanae</name>
    <dbReference type="NCBI Taxonomy" id="2818493"/>
    <lineage>
        <taxon>Bacteria</taxon>
        <taxon>Pseudomonadati</taxon>
        <taxon>Bacteroidota</taxon>
        <taxon>Flavobacteriia</taxon>
        <taxon>Flavobacteriales</taxon>
        <taxon>Flavobacteriaceae</taxon>
    </lineage>
</organism>
<keyword evidence="12" id="KW-1185">Reference proteome</keyword>